<protein>
    <submittedName>
        <fullName evidence="1">Putative zinc-or iron-chelating protein</fullName>
    </submittedName>
</protein>
<dbReference type="InterPro" id="IPR005358">
    <property type="entry name" value="Puta_zinc/iron-chelating_dom"/>
</dbReference>
<dbReference type="AlphaFoldDB" id="A0A6M3M9N0"/>
<organism evidence="1">
    <name type="scientific">viral metagenome</name>
    <dbReference type="NCBI Taxonomy" id="1070528"/>
    <lineage>
        <taxon>unclassified sequences</taxon>
        <taxon>metagenomes</taxon>
        <taxon>organismal metagenomes</taxon>
    </lineage>
</organism>
<reference evidence="1" key="1">
    <citation type="submission" date="2020-03" db="EMBL/GenBank/DDBJ databases">
        <title>The deep terrestrial virosphere.</title>
        <authorList>
            <person name="Holmfeldt K."/>
            <person name="Nilsson E."/>
            <person name="Simone D."/>
            <person name="Lopez-Fernandez M."/>
            <person name="Wu X."/>
            <person name="de Brujin I."/>
            <person name="Lundin D."/>
            <person name="Andersson A."/>
            <person name="Bertilsson S."/>
            <person name="Dopson M."/>
        </authorList>
    </citation>
    <scope>NUCLEOTIDE SEQUENCE</scope>
    <source>
        <strain evidence="1">MM171B00234</strain>
    </source>
</reference>
<dbReference type="Pfam" id="PF03692">
    <property type="entry name" value="CxxCxxCC"/>
    <property type="match status" value="1"/>
</dbReference>
<name>A0A6M3M9N0_9ZZZZ</name>
<gene>
    <name evidence="1" type="ORF">MM171B00234_0042</name>
</gene>
<proteinExistence type="predicted"/>
<dbReference type="EMBL" id="MT143884">
    <property type="protein sequence ID" value="QJB04541.1"/>
    <property type="molecule type" value="Genomic_DNA"/>
</dbReference>
<accession>A0A6M3M9N0</accession>
<evidence type="ECO:0000313" key="1">
    <source>
        <dbReference type="EMBL" id="QJB04541.1"/>
    </source>
</evidence>
<sequence>MAEEFDLEQLPGNPRMLEVITDFLMRQRKLVSQTEWPPGIKFECKGCGDCCTWFFMFLVVDEELNVELRKRVKYPHGSWIMEGDQISLQMPGYAFTGNIPVDQAEYMTKAGRHWGYWVLNAAGKVAVYNPTPCIHLVDGKCAIYEDRPSICKKYFCRRYPIIV</sequence>